<reference evidence="2 3" key="1">
    <citation type="submission" date="2019-03" db="EMBL/GenBank/DDBJ databases">
        <title>Paraburkholderia sp. isolated from native Mimosa gymnas in Guartela State Park, Brazil.</title>
        <authorList>
            <person name="Paulitsch F."/>
            <person name="Hungria M."/>
            <person name="Delamuta J.R.M."/>
            <person name="Ribeiro R.A."/>
            <person name="Dall'Agnol R."/>
            <person name="Silva J.S.B."/>
        </authorList>
    </citation>
    <scope>NUCLEOTIDE SEQUENCE [LARGE SCALE GENOMIC DNA]</scope>
    <source>
        <strain evidence="2 3">CNPSo 3008</strain>
    </source>
</reference>
<feature type="chain" id="PRO_5020458473" evidence="1">
    <location>
        <begin position="23"/>
        <end position="91"/>
    </location>
</feature>
<accession>A0A4R5L2Q0</accession>
<comment type="caution">
    <text evidence="2">The sequence shown here is derived from an EMBL/GenBank/DDBJ whole genome shotgun (WGS) entry which is preliminary data.</text>
</comment>
<organism evidence="2 3">
    <name type="scientific">Paraburkholderia guartelaensis</name>
    <dbReference type="NCBI Taxonomy" id="2546446"/>
    <lineage>
        <taxon>Bacteria</taxon>
        <taxon>Pseudomonadati</taxon>
        <taxon>Pseudomonadota</taxon>
        <taxon>Betaproteobacteria</taxon>
        <taxon>Burkholderiales</taxon>
        <taxon>Burkholderiaceae</taxon>
        <taxon>Paraburkholderia</taxon>
    </lineage>
</organism>
<dbReference type="EMBL" id="SMOD01000051">
    <property type="protein sequence ID" value="TDG02881.1"/>
    <property type="molecule type" value="Genomic_DNA"/>
</dbReference>
<sequence length="91" mass="9841">MKNLLLVLGLSMTAILSSTASAQMLGIDVFSPVVVKDTRRYLVDVQPNGTDKRAVGGEWLIRNGAVCHEETYGPASTTAKDFKCDQHCNSV</sequence>
<evidence type="ECO:0000313" key="3">
    <source>
        <dbReference type="Proteomes" id="UP000295606"/>
    </source>
</evidence>
<evidence type="ECO:0000256" key="1">
    <source>
        <dbReference type="SAM" id="SignalP"/>
    </source>
</evidence>
<proteinExistence type="predicted"/>
<feature type="signal peptide" evidence="1">
    <location>
        <begin position="1"/>
        <end position="22"/>
    </location>
</feature>
<gene>
    <name evidence="2" type="ORF">E1N52_37730</name>
</gene>
<evidence type="ECO:0000313" key="2">
    <source>
        <dbReference type="EMBL" id="TDG02881.1"/>
    </source>
</evidence>
<protein>
    <submittedName>
        <fullName evidence="2">Uncharacterized protein</fullName>
    </submittedName>
</protein>
<keyword evidence="1" id="KW-0732">Signal</keyword>
<dbReference type="Proteomes" id="UP000295606">
    <property type="component" value="Unassembled WGS sequence"/>
</dbReference>
<dbReference type="RefSeq" id="WP_133189552.1">
    <property type="nucleotide sequence ID" value="NZ_SMOD01000051.1"/>
</dbReference>
<name>A0A4R5L2Q0_9BURK</name>
<dbReference type="AlphaFoldDB" id="A0A4R5L2Q0"/>